<protein>
    <recommendedName>
        <fullName evidence="4">Lipoprotein</fullName>
    </recommendedName>
</protein>
<comment type="caution">
    <text evidence="2">The sequence shown here is derived from an EMBL/GenBank/DDBJ whole genome shotgun (WGS) entry which is preliminary data.</text>
</comment>
<keyword evidence="1" id="KW-0175">Coiled coil</keyword>
<dbReference type="RefSeq" id="WP_109189384.1">
    <property type="nucleotide sequence ID" value="NZ_BMYA01000002.1"/>
</dbReference>
<dbReference type="EMBL" id="QEWQ01000004">
    <property type="protein sequence ID" value="PWD80726.1"/>
    <property type="molecule type" value="Genomic_DNA"/>
</dbReference>
<proteinExistence type="predicted"/>
<keyword evidence="3" id="KW-1185">Reference proteome</keyword>
<dbReference type="PROSITE" id="PS51257">
    <property type="entry name" value="PROKAR_LIPOPROTEIN"/>
    <property type="match status" value="1"/>
</dbReference>
<reference evidence="3" key="1">
    <citation type="submission" date="2018-05" db="EMBL/GenBank/DDBJ databases">
        <title>Ignatzschineria dubaiensis sp. nov., isolated from necrotic foot tissues of dromedaries (Camelus dromedarius) and associated maggots in Dubai, United Arab Emirates.</title>
        <authorList>
            <person name="Tsang C.C."/>
            <person name="Tang J.Y.M."/>
            <person name="Fong J.Y.H."/>
            <person name="Kinne J."/>
            <person name="Lee H.H."/>
            <person name="Joseph M."/>
            <person name="Jose S."/>
            <person name="Schuster R.K."/>
            <person name="Tang Y."/>
            <person name="Sivakumar S."/>
            <person name="Chen J.H.K."/>
            <person name="Teng J.L.L."/>
            <person name="Lau S.K.P."/>
            <person name="Wernery U."/>
            <person name="Woo P.C.Y."/>
        </authorList>
    </citation>
    <scope>NUCLEOTIDE SEQUENCE [LARGE SCALE GENOMIC DNA]</scope>
    <source>
        <strain evidence="3">KCTC 22644</strain>
    </source>
</reference>
<organism evidence="2 3">
    <name type="scientific">Ignatzschineria ureiclastica</name>
    <dbReference type="NCBI Taxonomy" id="472582"/>
    <lineage>
        <taxon>Bacteria</taxon>
        <taxon>Pseudomonadati</taxon>
        <taxon>Pseudomonadota</taxon>
        <taxon>Gammaproteobacteria</taxon>
        <taxon>Cardiobacteriales</taxon>
        <taxon>Ignatzschineriaceae</taxon>
        <taxon>Ignatzschineria</taxon>
    </lineage>
</organism>
<evidence type="ECO:0000313" key="3">
    <source>
        <dbReference type="Proteomes" id="UP000245020"/>
    </source>
</evidence>
<evidence type="ECO:0000313" key="2">
    <source>
        <dbReference type="EMBL" id="PWD80726.1"/>
    </source>
</evidence>
<dbReference type="Proteomes" id="UP000245020">
    <property type="component" value="Unassembled WGS sequence"/>
</dbReference>
<dbReference type="OrthoDB" id="7067666at2"/>
<evidence type="ECO:0000256" key="1">
    <source>
        <dbReference type="SAM" id="Coils"/>
    </source>
</evidence>
<dbReference type="AlphaFoldDB" id="A0A2U2ADI9"/>
<sequence>MKKLIVVGLLSVFLVACGEKDENYYFEHQDKAREKINSCEEQMMKAFMNLDEKAGRAIEADNECKAAKAAIKKQRNIEYEKEKAEKEQQKRLAEEARLKAITDIETQLEKELSGKEWPAVISEYLKQAECQQRFFNQDEDLNCVAWKVIYDKAVETGKTDLAQYSFIDLNAQEPVYCGLDKRRGSACTVWAEARVARAEIDLKPLDIEALSTVREDYCTNGDYNTCNVWTKAWQVKNDVIVKQFVEDDELFVETYNNCFAEVTKIRQADLKWNERSRQEEAIVSSYPCDQARQAYRNRGMGVATYKQAIAR</sequence>
<name>A0A2U2ADI9_9GAMM</name>
<feature type="coiled-coil region" evidence="1">
    <location>
        <begin position="67"/>
        <end position="99"/>
    </location>
</feature>
<evidence type="ECO:0008006" key="4">
    <source>
        <dbReference type="Google" id="ProtNLM"/>
    </source>
</evidence>
<accession>A0A2U2ADI9</accession>
<gene>
    <name evidence="2" type="ORF">DC083_06325</name>
</gene>